<dbReference type="EMBL" id="MU275892">
    <property type="protein sequence ID" value="KAI0048111.1"/>
    <property type="molecule type" value="Genomic_DNA"/>
</dbReference>
<dbReference type="Proteomes" id="UP000814033">
    <property type="component" value="Unassembled WGS sequence"/>
</dbReference>
<organism evidence="1 2">
    <name type="scientific">Auriscalpium vulgare</name>
    <dbReference type="NCBI Taxonomy" id="40419"/>
    <lineage>
        <taxon>Eukaryota</taxon>
        <taxon>Fungi</taxon>
        <taxon>Dikarya</taxon>
        <taxon>Basidiomycota</taxon>
        <taxon>Agaricomycotina</taxon>
        <taxon>Agaricomycetes</taxon>
        <taxon>Russulales</taxon>
        <taxon>Auriscalpiaceae</taxon>
        <taxon>Auriscalpium</taxon>
    </lineage>
</organism>
<sequence length="315" mass="36052">MEPEFIVDKSLSILDFLEDLRPGVAPVHLLLRPRRSGKSTLDFVQRGNPGNLLERRMYFSDRAIAREEDAVEKHFANHIVFLLDLTNVIANDMRQLRNAFLIAVQNSVSDMKSTGCFSNAAELDEHDGSFLREVLSLTTPISDRYDTGTVLRDISRIVYKLSKRPMLFLMDEYDSPIAYASEHGVHEETVDFFRQAVGGFLTNNEFVEGSLIVGITRFGDTGYLSEVDNLSVFTLRDKKYCTSCMFTAEETQAQTETLKRLDRPLPPLSFEDLTQWYEGYYSADGQRLYNTWSVMHALNTRKLQPFWLQSGSVRL</sequence>
<reference evidence="1" key="2">
    <citation type="journal article" date="2022" name="New Phytol.">
        <title>Evolutionary transition to the ectomycorrhizal habit in the genomes of a hyperdiverse lineage of mushroom-forming fungi.</title>
        <authorList>
            <person name="Looney B."/>
            <person name="Miyauchi S."/>
            <person name="Morin E."/>
            <person name="Drula E."/>
            <person name="Courty P.E."/>
            <person name="Kohler A."/>
            <person name="Kuo A."/>
            <person name="LaButti K."/>
            <person name="Pangilinan J."/>
            <person name="Lipzen A."/>
            <person name="Riley R."/>
            <person name="Andreopoulos W."/>
            <person name="He G."/>
            <person name="Johnson J."/>
            <person name="Nolan M."/>
            <person name="Tritt A."/>
            <person name="Barry K.W."/>
            <person name="Grigoriev I.V."/>
            <person name="Nagy L.G."/>
            <person name="Hibbett D."/>
            <person name="Henrissat B."/>
            <person name="Matheny P.B."/>
            <person name="Labbe J."/>
            <person name="Martin F.M."/>
        </authorList>
    </citation>
    <scope>NUCLEOTIDE SEQUENCE</scope>
    <source>
        <strain evidence="1">FP105234-sp</strain>
    </source>
</reference>
<accession>A0ACB8RWB1</accession>
<protein>
    <submittedName>
        <fullName evidence="1">Uncharacterized protein</fullName>
    </submittedName>
</protein>
<reference evidence="1" key="1">
    <citation type="submission" date="2021-02" db="EMBL/GenBank/DDBJ databases">
        <authorList>
            <consortium name="DOE Joint Genome Institute"/>
            <person name="Ahrendt S."/>
            <person name="Looney B.P."/>
            <person name="Miyauchi S."/>
            <person name="Morin E."/>
            <person name="Drula E."/>
            <person name="Courty P.E."/>
            <person name="Chicoki N."/>
            <person name="Fauchery L."/>
            <person name="Kohler A."/>
            <person name="Kuo A."/>
            <person name="Labutti K."/>
            <person name="Pangilinan J."/>
            <person name="Lipzen A."/>
            <person name="Riley R."/>
            <person name="Andreopoulos W."/>
            <person name="He G."/>
            <person name="Johnson J."/>
            <person name="Barry K.W."/>
            <person name="Grigoriev I.V."/>
            <person name="Nagy L."/>
            <person name="Hibbett D."/>
            <person name="Henrissat B."/>
            <person name="Matheny P.B."/>
            <person name="Labbe J."/>
            <person name="Martin F."/>
        </authorList>
    </citation>
    <scope>NUCLEOTIDE SEQUENCE</scope>
    <source>
        <strain evidence="1">FP105234-sp</strain>
    </source>
</reference>
<evidence type="ECO:0000313" key="2">
    <source>
        <dbReference type="Proteomes" id="UP000814033"/>
    </source>
</evidence>
<proteinExistence type="predicted"/>
<keyword evidence="2" id="KW-1185">Reference proteome</keyword>
<comment type="caution">
    <text evidence="1">The sequence shown here is derived from an EMBL/GenBank/DDBJ whole genome shotgun (WGS) entry which is preliminary data.</text>
</comment>
<evidence type="ECO:0000313" key="1">
    <source>
        <dbReference type="EMBL" id="KAI0048111.1"/>
    </source>
</evidence>
<gene>
    <name evidence="1" type="ORF">FA95DRAFT_1125418</name>
</gene>
<name>A0ACB8RWB1_9AGAM</name>